<name>A0A3Q1ILL0_ANATE</name>
<feature type="compositionally biased region" description="Acidic residues" evidence="1">
    <location>
        <begin position="39"/>
        <end position="55"/>
    </location>
</feature>
<reference evidence="3" key="2">
    <citation type="submission" date="2025-08" db="UniProtKB">
        <authorList>
            <consortium name="Ensembl"/>
        </authorList>
    </citation>
    <scope>IDENTIFICATION</scope>
</reference>
<evidence type="ECO:0000313" key="4">
    <source>
        <dbReference type="Proteomes" id="UP000265040"/>
    </source>
</evidence>
<dbReference type="Ensembl" id="ENSATET00000018926.2">
    <property type="protein sequence ID" value="ENSATEP00000018613.2"/>
    <property type="gene ID" value="ENSATEG00000012959.2"/>
</dbReference>
<keyword evidence="4" id="KW-1185">Reference proteome</keyword>
<reference evidence="3" key="1">
    <citation type="submission" date="2021-04" db="EMBL/GenBank/DDBJ databases">
        <authorList>
            <consortium name="Wellcome Sanger Institute Data Sharing"/>
        </authorList>
    </citation>
    <scope>NUCLEOTIDE SEQUENCE [LARGE SCALE GENOMIC DNA]</scope>
</reference>
<keyword evidence="2" id="KW-0812">Transmembrane</keyword>
<proteinExistence type="predicted"/>
<feature type="region of interest" description="Disordered" evidence="1">
    <location>
        <begin position="38"/>
        <end position="59"/>
    </location>
</feature>
<protein>
    <submittedName>
        <fullName evidence="3">Uncharacterized protein</fullName>
    </submittedName>
</protein>
<evidence type="ECO:0000313" key="3">
    <source>
        <dbReference type="Ensembl" id="ENSATEP00000018613.2"/>
    </source>
</evidence>
<organism evidence="3 4">
    <name type="scientific">Anabas testudineus</name>
    <name type="common">Climbing perch</name>
    <name type="synonym">Anthias testudineus</name>
    <dbReference type="NCBI Taxonomy" id="64144"/>
    <lineage>
        <taxon>Eukaryota</taxon>
        <taxon>Metazoa</taxon>
        <taxon>Chordata</taxon>
        <taxon>Craniata</taxon>
        <taxon>Vertebrata</taxon>
        <taxon>Euteleostomi</taxon>
        <taxon>Actinopterygii</taxon>
        <taxon>Neopterygii</taxon>
        <taxon>Teleostei</taxon>
        <taxon>Neoteleostei</taxon>
        <taxon>Acanthomorphata</taxon>
        <taxon>Anabantaria</taxon>
        <taxon>Anabantiformes</taxon>
        <taxon>Anabantoidei</taxon>
        <taxon>Anabantidae</taxon>
        <taxon>Anabas</taxon>
    </lineage>
</organism>
<sequence>MKLEKDCGIVSAVLLILICTIAVLMWCLSRHKGSYVTNETDEDDDDVDNHDDESVGSDAALQAKERLKLKEEE</sequence>
<keyword evidence="2" id="KW-1133">Transmembrane helix</keyword>
<accession>A0A3Q1ILL0</accession>
<keyword evidence="2" id="KW-0472">Membrane</keyword>
<feature type="transmembrane region" description="Helical" evidence="2">
    <location>
        <begin position="7"/>
        <end position="26"/>
    </location>
</feature>
<reference evidence="3" key="3">
    <citation type="submission" date="2025-09" db="UniProtKB">
        <authorList>
            <consortium name="Ensembl"/>
        </authorList>
    </citation>
    <scope>IDENTIFICATION</scope>
</reference>
<evidence type="ECO:0000256" key="1">
    <source>
        <dbReference type="SAM" id="MobiDB-lite"/>
    </source>
</evidence>
<dbReference type="InParanoid" id="A0A3Q1ILL0"/>
<dbReference type="OrthoDB" id="8958573at2759"/>
<dbReference type="AlphaFoldDB" id="A0A3Q1ILL0"/>
<dbReference type="Proteomes" id="UP000265040">
    <property type="component" value="Chromosome 2"/>
</dbReference>
<evidence type="ECO:0000256" key="2">
    <source>
        <dbReference type="SAM" id="Phobius"/>
    </source>
</evidence>
<dbReference type="GeneTree" id="ENSGT00940000177277"/>